<dbReference type="RefSeq" id="WP_212141457.1">
    <property type="nucleotide sequence ID" value="NZ_JAGSSW010000001.1"/>
</dbReference>
<feature type="transmembrane region" description="Helical" evidence="6">
    <location>
        <begin position="76"/>
        <end position="100"/>
    </location>
</feature>
<evidence type="ECO:0000256" key="4">
    <source>
        <dbReference type="ARBA" id="ARBA00022989"/>
    </source>
</evidence>
<evidence type="ECO:0000313" key="7">
    <source>
        <dbReference type="EMBL" id="MBR8463252.1"/>
    </source>
</evidence>
<keyword evidence="5 6" id="KW-0472">Membrane</keyword>
<reference evidence="7 8" key="1">
    <citation type="submission" date="2021-04" db="EMBL/GenBank/DDBJ databases">
        <title>Molecular and phenotypic characterization and identification of bacterial isolates recovered from the Anatolian ground squirrels (Spermophilus xanthoprymnus) and which have the potential to form a new species in the Campylobacter genus.</title>
        <authorList>
            <person name="Aydin F."/>
            <person name="Abay S."/>
            <person name="Kayman T."/>
            <person name="Karakaya E."/>
            <person name="Mustak H.K."/>
            <person name="Mustak I.B."/>
            <person name="Bilgin N."/>
            <person name="Duzler A."/>
            <person name="Sahin O."/>
            <person name="Guran O."/>
            <person name="Saticioglu I.B."/>
        </authorList>
    </citation>
    <scope>NUCLEOTIDE SEQUENCE [LARGE SCALE GENOMIC DNA]</scope>
    <source>
        <strain evidence="8">faydin-G24</strain>
    </source>
</reference>
<feature type="transmembrane region" description="Helical" evidence="6">
    <location>
        <begin position="190"/>
        <end position="209"/>
    </location>
</feature>
<dbReference type="Pfam" id="PF03741">
    <property type="entry name" value="TerC"/>
    <property type="match status" value="1"/>
</dbReference>
<accession>A0ABS5HIA5</accession>
<comment type="similarity">
    <text evidence="2">Belongs to the TerC family.</text>
</comment>
<protein>
    <submittedName>
        <fullName evidence="7">TerC family protein</fullName>
    </submittedName>
</protein>
<evidence type="ECO:0000256" key="5">
    <source>
        <dbReference type="ARBA" id="ARBA00023136"/>
    </source>
</evidence>
<evidence type="ECO:0000313" key="8">
    <source>
        <dbReference type="Proteomes" id="UP000682951"/>
    </source>
</evidence>
<feature type="transmembrane region" description="Helical" evidence="6">
    <location>
        <begin position="49"/>
        <end position="70"/>
    </location>
</feature>
<dbReference type="PANTHER" id="PTHR30238:SF4">
    <property type="entry name" value="SLL1022 PROTEIN"/>
    <property type="match status" value="1"/>
</dbReference>
<feature type="transmembrane region" description="Helical" evidence="6">
    <location>
        <begin position="128"/>
        <end position="153"/>
    </location>
</feature>
<comment type="subcellular location">
    <subcellularLocation>
        <location evidence="1">Membrane</location>
        <topology evidence="1">Multi-pass membrane protein</topology>
    </subcellularLocation>
</comment>
<sequence>MLEWIVSPEAWISLLTLTGLEIVLGIDNIIFIAILVGKLPLHQRDKGRIVGLGLAMITRILLLLSLFWIMKLTKPLFSVLGFSFTGRDLVLILGGLFLIVKSTLEIHSSVLGEHEETKKIDKNAHANFFAVITEIAILDIVFSLDSVITAVGMAQHIEIMIIAVILAVGVMMFASKAISNFVDNNPTIKILALSFLVLVGFALIADGFGTHIPKGYIYFSMAFSLVVELINIYAKNKVK</sequence>
<organism evidence="7 8">
    <name type="scientific">Campylobacter anatolicus</name>
    <dbReference type="NCBI Taxonomy" id="2829105"/>
    <lineage>
        <taxon>Bacteria</taxon>
        <taxon>Pseudomonadati</taxon>
        <taxon>Campylobacterota</taxon>
        <taxon>Epsilonproteobacteria</taxon>
        <taxon>Campylobacterales</taxon>
        <taxon>Campylobacteraceae</taxon>
        <taxon>Campylobacter</taxon>
    </lineage>
</organism>
<keyword evidence="3 6" id="KW-0812">Transmembrane</keyword>
<dbReference type="InterPro" id="IPR005496">
    <property type="entry name" value="Integral_membrane_TerC"/>
</dbReference>
<name>A0ABS5HIA5_9BACT</name>
<dbReference type="EMBL" id="JAGSSW010000001">
    <property type="protein sequence ID" value="MBR8463252.1"/>
    <property type="molecule type" value="Genomic_DNA"/>
</dbReference>
<keyword evidence="4 6" id="KW-1133">Transmembrane helix</keyword>
<evidence type="ECO:0000256" key="3">
    <source>
        <dbReference type="ARBA" id="ARBA00022692"/>
    </source>
</evidence>
<evidence type="ECO:0000256" key="6">
    <source>
        <dbReference type="SAM" id="Phobius"/>
    </source>
</evidence>
<keyword evidence="8" id="KW-1185">Reference proteome</keyword>
<evidence type="ECO:0000256" key="1">
    <source>
        <dbReference type="ARBA" id="ARBA00004141"/>
    </source>
</evidence>
<proteinExistence type="inferred from homology"/>
<gene>
    <name evidence="7" type="ORF">KDD93_01530</name>
</gene>
<feature type="transmembrane region" description="Helical" evidence="6">
    <location>
        <begin position="12"/>
        <end position="37"/>
    </location>
</feature>
<feature type="transmembrane region" description="Helical" evidence="6">
    <location>
        <begin position="159"/>
        <end position="178"/>
    </location>
</feature>
<dbReference type="Proteomes" id="UP000682951">
    <property type="component" value="Unassembled WGS sequence"/>
</dbReference>
<comment type="caution">
    <text evidence="7">The sequence shown here is derived from an EMBL/GenBank/DDBJ whole genome shotgun (WGS) entry which is preliminary data.</text>
</comment>
<evidence type="ECO:0000256" key="2">
    <source>
        <dbReference type="ARBA" id="ARBA00007511"/>
    </source>
</evidence>
<dbReference type="PANTHER" id="PTHR30238">
    <property type="entry name" value="MEMBRANE BOUND PREDICTED REDOX MODULATOR"/>
    <property type="match status" value="1"/>
</dbReference>
<feature type="transmembrane region" description="Helical" evidence="6">
    <location>
        <begin position="215"/>
        <end position="234"/>
    </location>
</feature>